<reference evidence="1 2" key="1">
    <citation type="journal article" date="2016" name="Nat. Commun.">
        <title>Thousands of microbial genomes shed light on interconnected biogeochemical processes in an aquifer system.</title>
        <authorList>
            <person name="Anantharaman K."/>
            <person name="Brown C.T."/>
            <person name="Hug L.A."/>
            <person name="Sharon I."/>
            <person name="Castelle C.J."/>
            <person name="Probst A.J."/>
            <person name="Thomas B.C."/>
            <person name="Singh A."/>
            <person name="Wilkins M.J."/>
            <person name="Karaoz U."/>
            <person name="Brodie E.L."/>
            <person name="Williams K.H."/>
            <person name="Hubbard S.S."/>
            <person name="Banfield J.F."/>
        </authorList>
    </citation>
    <scope>NUCLEOTIDE SEQUENCE [LARGE SCALE GENOMIC DNA]</scope>
</reference>
<name>A0A1F7L040_9BACT</name>
<proteinExistence type="predicted"/>
<comment type="caution">
    <text evidence="1">The sequence shown here is derived from an EMBL/GenBank/DDBJ whole genome shotgun (WGS) entry which is preliminary data.</text>
</comment>
<dbReference type="Proteomes" id="UP000177050">
    <property type="component" value="Unassembled WGS sequence"/>
</dbReference>
<gene>
    <name evidence="1" type="ORF">A3K52_01530</name>
</gene>
<dbReference type="EMBL" id="MGBR01000001">
    <property type="protein sequence ID" value="OGK73458.1"/>
    <property type="molecule type" value="Genomic_DNA"/>
</dbReference>
<evidence type="ECO:0000313" key="2">
    <source>
        <dbReference type="Proteomes" id="UP000177050"/>
    </source>
</evidence>
<evidence type="ECO:0000313" key="1">
    <source>
        <dbReference type="EMBL" id="OGK73458.1"/>
    </source>
</evidence>
<dbReference type="AlphaFoldDB" id="A0A1F7L040"/>
<sequence length="178" mass="20747">MKIQIVEKLKTFLNKHNMDEEHEVVYLMVELRKLLDREREESKPERHSLVRFHADWVVHTKKDHITKTMKEIMMRIDQSIDTYPKDGNIDFLLLPEFKNELINLLDVYGLPSVFCKNDDKWLGFIVNLAAVLADQPIVNPTPNIAEFRYVDIKREGIMANIDFTGDRAGFSITLGFGV</sequence>
<accession>A0A1F7L040</accession>
<protein>
    <submittedName>
        <fullName evidence="1">Uncharacterized protein</fullName>
    </submittedName>
</protein>
<organism evidence="1 2">
    <name type="scientific">Candidatus Roizmanbacteria bacterium RIFOXYD1_FULL_38_12</name>
    <dbReference type="NCBI Taxonomy" id="1802093"/>
    <lineage>
        <taxon>Bacteria</taxon>
        <taxon>Candidatus Roizmaniibacteriota</taxon>
    </lineage>
</organism>